<proteinExistence type="predicted"/>
<keyword evidence="2" id="KW-0472">Membrane</keyword>
<sequence>MKQDNPDIKNSHLECDKSSEDWHESRHQTAQYLSDMKDDMNVLEVPKWDRQAMFNATTANPKTAFTLLPWLSMTCSIFAVCLVLFNVQIQQTETGVSIAFNNTPSKAMSQVEVDAAVAEGIKQYEQENELKMAQLVMQLQEQQNQSNLKLANYLLDSARKERKQDISDVFLHFTDQMAEQQSRHNIQYKQLEQAVKYQKTNLYDSSL</sequence>
<dbReference type="Proteomes" id="UP001157134">
    <property type="component" value="Unassembled WGS sequence"/>
</dbReference>
<evidence type="ECO:0000256" key="1">
    <source>
        <dbReference type="SAM" id="MobiDB-lite"/>
    </source>
</evidence>
<gene>
    <name evidence="3" type="ORF">tloyanaT_11400</name>
</gene>
<dbReference type="RefSeq" id="WP_284296579.1">
    <property type="nucleotide sequence ID" value="NZ_BSSV01000002.1"/>
</dbReference>
<reference evidence="3 4" key="1">
    <citation type="submission" date="2023-03" db="EMBL/GenBank/DDBJ databases">
        <title>Thalassotalea loyana LMG 22536T draft genome sequence.</title>
        <authorList>
            <person name="Sawabe T."/>
        </authorList>
    </citation>
    <scope>NUCLEOTIDE SEQUENCE [LARGE SCALE GENOMIC DNA]</scope>
    <source>
        <strain evidence="3 4">LMG 22536</strain>
    </source>
</reference>
<feature type="region of interest" description="Disordered" evidence="1">
    <location>
        <begin position="1"/>
        <end position="22"/>
    </location>
</feature>
<feature type="transmembrane region" description="Helical" evidence="2">
    <location>
        <begin position="67"/>
        <end position="87"/>
    </location>
</feature>
<dbReference type="EMBL" id="BSSV01000002">
    <property type="protein sequence ID" value="GLX84888.1"/>
    <property type="molecule type" value="Genomic_DNA"/>
</dbReference>
<evidence type="ECO:0000256" key="2">
    <source>
        <dbReference type="SAM" id="Phobius"/>
    </source>
</evidence>
<name>A0ABQ6H9U4_9GAMM</name>
<evidence type="ECO:0008006" key="5">
    <source>
        <dbReference type="Google" id="ProtNLM"/>
    </source>
</evidence>
<keyword evidence="2" id="KW-0812">Transmembrane</keyword>
<organism evidence="3 4">
    <name type="scientific">Thalassotalea loyana</name>
    <dbReference type="NCBI Taxonomy" id="280483"/>
    <lineage>
        <taxon>Bacteria</taxon>
        <taxon>Pseudomonadati</taxon>
        <taxon>Pseudomonadota</taxon>
        <taxon>Gammaproteobacteria</taxon>
        <taxon>Alteromonadales</taxon>
        <taxon>Colwelliaceae</taxon>
        <taxon>Thalassotalea</taxon>
    </lineage>
</organism>
<protein>
    <recommendedName>
        <fullName evidence="5">Anti-sigma factor</fullName>
    </recommendedName>
</protein>
<keyword evidence="4" id="KW-1185">Reference proteome</keyword>
<keyword evidence="2" id="KW-1133">Transmembrane helix</keyword>
<comment type="caution">
    <text evidence="3">The sequence shown here is derived from an EMBL/GenBank/DDBJ whole genome shotgun (WGS) entry which is preliminary data.</text>
</comment>
<evidence type="ECO:0000313" key="3">
    <source>
        <dbReference type="EMBL" id="GLX84888.1"/>
    </source>
</evidence>
<evidence type="ECO:0000313" key="4">
    <source>
        <dbReference type="Proteomes" id="UP001157134"/>
    </source>
</evidence>
<accession>A0ABQ6H9U4</accession>